<protein>
    <submittedName>
        <fullName evidence="1">Uncharacterized protein</fullName>
    </submittedName>
</protein>
<feature type="non-terminal residue" evidence="1">
    <location>
        <position position="35"/>
    </location>
</feature>
<name>A0A383B5E6_9ZZZZ</name>
<dbReference type="EMBL" id="UINC01197515">
    <property type="protein sequence ID" value="SVE15043.1"/>
    <property type="molecule type" value="Genomic_DNA"/>
</dbReference>
<sequence>MKIPKFDFWILIYKGEKIIGYTHTYQEADMVCQQN</sequence>
<organism evidence="1">
    <name type="scientific">marine metagenome</name>
    <dbReference type="NCBI Taxonomy" id="408172"/>
    <lineage>
        <taxon>unclassified sequences</taxon>
        <taxon>metagenomes</taxon>
        <taxon>ecological metagenomes</taxon>
    </lineage>
</organism>
<proteinExistence type="predicted"/>
<gene>
    <name evidence="1" type="ORF">METZ01_LOCUS467897</name>
</gene>
<accession>A0A383B5E6</accession>
<dbReference type="AlphaFoldDB" id="A0A383B5E6"/>
<reference evidence="1" key="1">
    <citation type="submission" date="2018-05" db="EMBL/GenBank/DDBJ databases">
        <authorList>
            <person name="Lanie J.A."/>
            <person name="Ng W.-L."/>
            <person name="Kazmierczak K.M."/>
            <person name="Andrzejewski T.M."/>
            <person name="Davidsen T.M."/>
            <person name="Wayne K.J."/>
            <person name="Tettelin H."/>
            <person name="Glass J.I."/>
            <person name="Rusch D."/>
            <person name="Podicherti R."/>
            <person name="Tsui H.-C.T."/>
            <person name="Winkler M.E."/>
        </authorList>
    </citation>
    <scope>NUCLEOTIDE SEQUENCE</scope>
</reference>
<evidence type="ECO:0000313" key="1">
    <source>
        <dbReference type="EMBL" id="SVE15043.1"/>
    </source>
</evidence>